<sequence>MPQRHGHKPLPLQALRLAPRLPKVQRAARAHDPALSLLTDLHHSPCVVASHRDGLDATLHLMMRAGVRMVFVSGADGELAGMVTAEDIQGERPVQRASHHHVPHSELTLADIMTPVTHWDTVDLADVRTAHLGDIAATLQENGLRYLLVTQRKDGGTVLRGLFSARRLEMAMNTTIEPDLHSRSFAELEQVLAH</sequence>
<evidence type="ECO:0000313" key="3">
    <source>
        <dbReference type="Proteomes" id="UP000294593"/>
    </source>
</evidence>
<dbReference type="SUPFAM" id="SSF54631">
    <property type="entry name" value="CBS-domain pair"/>
    <property type="match status" value="1"/>
</dbReference>
<dbReference type="Proteomes" id="UP000294593">
    <property type="component" value="Unassembled WGS sequence"/>
</dbReference>
<keyword evidence="3" id="KW-1185">Reference proteome</keyword>
<dbReference type="OrthoDB" id="5295117at2"/>
<evidence type="ECO:0000313" key="2">
    <source>
        <dbReference type="EMBL" id="TDP80721.1"/>
    </source>
</evidence>
<organism evidence="2 3">
    <name type="scientific">Aquabacterium commune</name>
    <dbReference type="NCBI Taxonomy" id="70586"/>
    <lineage>
        <taxon>Bacteria</taxon>
        <taxon>Pseudomonadati</taxon>
        <taxon>Pseudomonadota</taxon>
        <taxon>Betaproteobacteria</taxon>
        <taxon>Burkholderiales</taxon>
        <taxon>Aquabacterium</taxon>
    </lineage>
</organism>
<feature type="domain" description="CBS" evidence="1">
    <location>
        <begin position="40"/>
        <end position="88"/>
    </location>
</feature>
<protein>
    <submittedName>
        <fullName evidence="2">CBS domain protein</fullName>
    </submittedName>
</protein>
<reference evidence="2 3" key="1">
    <citation type="submission" date="2019-03" db="EMBL/GenBank/DDBJ databases">
        <title>Genomic Encyclopedia of Type Strains, Phase IV (KMG-IV): sequencing the most valuable type-strain genomes for metagenomic binning, comparative biology and taxonomic classification.</title>
        <authorList>
            <person name="Goeker M."/>
        </authorList>
    </citation>
    <scope>NUCLEOTIDE SEQUENCE [LARGE SCALE GENOMIC DNA]</scope>
    <source>
        <strain evidence="2 3">DSM 11901</strain>
    </source>
</reference>
<dbReference type="Pfam" id="PF00571">
    <property type="entry name" value="CBS"/>
    <property type="match status" value="1"/>
</dbReference>
<dbReference type="Gene3D" id="3.10.580.10">
    <property type="entry name" value="CBS-domain"/>
    <property type="match status" value="1"/>
</dbReference>
<name>A0A4R6R4C4_9BURK</name>
<accession>A0A4R6R4C4</accession>
<dbReference type="InterPro" id="IPR046342">
    <property type="entry name" value="CBS_dom_sf"/>
</dbReference>
<dbReference type="EMBL" id="SNXW01000011">
    <property type="protein sequence ID" value="TDP80721.1"/>
    <property type="molecule type" value="Genomic_DNA"/>
</dbReference>
<comment type="caution">
    <text evidence="2">The sequence shown here is derived from an EMBL/GenBank/DDBJ whole genome shotgun (WGS) entry which is preliminary data.</text>
</comment>
<gene>
    <name evidence="2" type="ORF">EV672_11157</name>
</gene>
<dbReference type="InterPro" id="IPR000644">
    <property type="entry name" value="CBS_dom"/>
</dbReference>
<proteinExistence type="predicted"/>
<evidence type="ECO:0000259" key="1">
    <source>
        <dbReference type="Pfam" id="PF00571"/>
    </source>
</evidence>
<dbReference type="AlphaFoldDB" id="A0A4R6R4C4"/>
<dbReference type="RefSeq" id="WP_133611020.1">
    <property type="nucleotide sequence ID" value="NZ_SNXW01000011.1"/>
</dbReference>